<keyword evidence="4" id="KW-1185">Reference proteome</keyword>
<dbReference type="EMBL" id="FXTP01000005">
    <property type="protein sequence ID" value="SMO59297.1"/>
    <property type="molecule type" value="Genomic_DNA"/>
</dbReference>
<dbReference type="GO" id="GO:0005615">
    <property type="term" value="C:extracellular space"/>
    <property type="evidence" value="ECO:0007669"/>
    <property type="project" value="TreeGrafter"/>
</dbReference>
<dbReference type="InterPro" id="IPR050344">
    <property type="entry name" value="Peptidase_M1_aminopeptidases"/>
</dbReference>
<feature type="chain" id="PRO_5021740982" evidence="1">
    <location>
        <begin position="19"/>
        <end position="656"/>
    </location>
</feature>
<name>A0A521CIM1_9BACT</name>
<accession>A0A521CIM1</accession>
<feature type="domain" description="Peptidase M1 membrane alanine aminopeptidase" evidence="2">
    <location>
        <begin position="359"/>
        <end position="560"/>
    </location>
</feature>
<dbReference type="PROSITE" id="PS51257">
    <property type="entry name" value="PROKAR_LIPOPROTEIN"/>
    <property type="match status" value="1"/>
</dbReference>
<dbReference type="GO" id="GO:0043171">
    <property type="term" value="P:peptide catabolic process"/>
    <property type="evidence" value="ECO:0007669"/>
    <property type="project" value="TreeGrafter"/>
</dbReference>
<sequence length="656" mass="74478">MRNLFFLSLLVATLAACSAPKNTTSSNITKNNFEPQRPIPYPIEMPMNFEVALNNGTRTLSGVPGENYFTNTYTYKLDATLSPQDTMLYGKADITYTNNSPDTLNILVFELSQNLHKKGVPRKEFVEITGGMNIERVATADRELQKVNQYRLGYVIQGTHMLVIPGTEIVPGESIDLEIDWNFKIPQAGASGRMGYSRDNLFYLAYWFPHVSTYDDLQGWFADHFTGNAEFYHDFGDYDISITAPEQWLVMSTGEFLNADEVLSPAVLERYQQAGSSDEAITVVSPDDFGNATVSSDDSLLTWKFSAEKVRDVAFSATLESQWDAMRTPVGDMDGDGQTDYSRINAFWRSSAPLWEDAADFTAHSISYLSEYTNHPYPWPHMTSVEGAEIIGGGMEFPMMTIIGSYNRAGSQALYNVTAHEIAHMWIPMIVSTNERRFAWMDEGATTFHEAQARWDRYPDSFSRLDEFEPYLGLAGSSYEGEIMRWSDYHYPGPAYGVASYPKPGSVLIALQGVLGEELFTNAWLTFIDRWAYKHPTPLDMFNTFEDVSGRELDWFWRAWYYETWTLDQSIDSVTQDGDQATIVIRDLGKIPMPVDLTISYEDGTEKTHRIPVDTWLQGHREVSIQLDTPSPISEVVIDKEHYYPDVNRANNDWQN</sequence>
<dbReference type="PANTHER" id="PTHR11533">
    <property type="entry name" value="PROTEASE M1 ZINC METALLOPROTEASE"/>
    <property type="match status" value="1"/>
</dbReference>
<dbReference type="GO" id="GO:0070006">
    <property type="term" value="F:metalloaminopeptidase activity"/>
    <property type="evidence" value="ECO:0007669"/>
    <property type="project" value="TreeGrafter"/>
</dbReference>
<dbReference type="CDD" id="cd09604">
    <property type="entry name" value="M1_APN_like"/>
    <property type="match status" value="1"/>
</dbReference>
<dbReference type="Pfam" id="PF01433">
    <property type="entry name" value="Peptidase_M1"/>
    <property type="match status" value="1"/>
</dbReference>
<reference evidence="3 4" key="1">
    <citation type="submission" date="2017-05" db="EMBL/GenBank/DDBJ databases">
        <authorList>
            <person name="Varghese N."/>
            <person name="Submissions S."/>
        </authorList>
    </citation>
    <scope>NUCLEOTIDE SEQUENCE [LARGE SCALE GENOMIC DNA]</scope>
    <source>
        <strain evidence="3 4">DSM 21985</strain>
    </source>
</reference>
<dbReference type="GO" id="GO:0008270">
    <property type="term" value="F:zinc ion binding"/>
    <property type="evidence" value="ECO:0007669"/>
    <property type="project" value="InterPro"/>
</dbReference>
<evidence type="ECO:0000313" key="4">
    <source>
        <dbReference type="Proteomes" id="UP000317557"/>
    </source>
</evidence>
<evidence type="ECO:0000313" key="3">
    <source>
        <dbReference type="EMBL" id="SMO59297.1"/>
    </source>
</evidence>
<feature type="signal peptide" evidence="1">
    <location>
        <begin position="1"/>
        <end position="18"/>
    </location>
</feature>
<dbReference type="OrthoDB" id="9814383at2"/>
<evidence type="ECO:0000256" key="1">
    <source>
        <dbReference type="SAM" id="SignalP"/>
    </source>
</evidence>
<dbReference type="InterPro" id="IPR027268">
    <property type="entry name" value="Peptidase_M4/M1_CTD_sf"/>
</dbReference>
<keyword evidence="1" id="KW-0732">Signal</keyword>
<dbReference type="SUPFAM" id="SSF55486">
    <property type="entry name" value="Metalloproteases ('zincins'), catalytic domain"/>
    <property type="match status" value="1"/>
</dbReference>
<dbReference type="GO" id="GO:0005737">
    <property type="term" value="C:cytoplasm"/>
    <property type="evidence" value="ECO:0007669"/>
    <property type="project" value="TreeGrafter"/>
</dbReference>
<dbReference type="InterPro" id="IPR014782">
    <property type="entry name" value="Peptidase_M1_dom"/>
</dbReference>
<dbReference type="PANTHER" id="PTHR11533:SF174">
    <property type="entry name" value="PUROMYCIN-SENSITIVE AMINOPEPTIDASE-RELATED"/>
    <property type="match status" value="1"/>
</dbReference>
<dbReference type="Gene3D" id="1.10.390.10">
    <property type="entry name" value="Neutral Protease Domain 2"/>
    <property type="match status" value="1"/>
</dbReference>
<dbReference type="AlphaFoldDB" id="A0A521CIM1"/>
<organism evidence="3 4">
    <name type="scientific">Gracilimonas mengyeensis</name>
    <dbReference type="NCBI Taxonomy" id="1302730"/>
    <lineage>
        <taxon>Bacteria</taxon>
        <taxon>Pseudomonadati</taxon>
        <taxon>Balneolota</taxon>
        <taxon>Balneolia</taxon>
        <taxon>Balneolales</taxon>
        <taxon>Balneolaceae</taxon>
        <taxon>Gracilimonas</taxon>
    </lineage>
</organism>
<evidence type="ECO:0000259" key="2">
    <source>
        <dbReference type="Pfam" id="PF01433"/>
    </source>
</evidence>
<dbReference type="GO" id="GO:0042277">
    <property type="term" value="F:peptide binding"/>
    <property type="evidence" value="ECO:0007669"/>
    <property type="project" value="TreeGrafter"/>
</dbReference>
<protein>
    <submittedName>
        <fullName evidence="3">Peptidase family M1</fullName>
    </submittedName>
</protein>
<dbReference type="Proteomes" id="UP000317557">
    <property type="component" value="Unassembled WGS sequence"/>
</dbReference>
<dbReference type="RefSeq" id="WP_142454022.1">
    <property type="nucleotide sequence ID" value="NZ_FXTP01000005.1"/>
</dbReference>
<gene>
    <name evidence="3" type="ORF">SAMN06265219_105207</name>
</gene>
<proteinExistence type="predicted"/>
<dbReference type="GO" id="GO:0016020">
    <property type="term" value="C:membrane"/>
    <property type="evidence" value="ECO:0007669"/>
    <property type="project" value="TreeGrafter"/>
</dbReference>